<dbReference type="SUPFAM" id="SSF55347">
    <property type="entry name" value="Glyceraldehyde-3-phosphate dehydrogenase-like, C-terminal domain"/>
    <property type="match status" value="1"/>
</dbReference>
<dbReference type="SUPFAM" id="SSF51735">
    <property type="entry name" value="NAD(P)-binding Rossmann-fold domains"/>
    <property type="match status" value="1"/>
</dbReference>
<organism evidence="3 4">
    <name type="scientific">Candidatus Falkowbacteria bacterium CG10_big_fil_rev_8_21_14_0_10_43_11</name>
    <dbReference type="NCBI Taxonomy" id="1974568"/>
    <lineage>
        <taxon>Bacteria</taxon>
        <taxon>Candidatus Falkowiibacteriota</taxon>
    </lineage>
</organism>
<feature type="domain" description="Gfo/Idh/MocA-like oxidoreductase N-terminal" evidence="1">
    <location>
        <begin position="5"/>
        <end position="115"/>
    </location>
</feature>
<dbReference type="InterPro" id="IPR036291">
    <property type="entry name" value="NAD(P)-bd_dom_sf"/>
</dbReference>
<evidence type="ECO:0000313" key="3">
    <source>
        <dbReference type="EMBL" id="PIT93766.1"/>
    </source>
</evidence>
<dbReference type="AlphaFoldDB" id="A0A2M6WLX6"/>
<name>A0A2M6WLX6_9BACT</name>
<proteinExistence type="predicted"/>
<dbReference type="Pfam" id="PF01408">
    <property type="entry name" value="GFO_IDH_MocA"/>
    <property type="match status" value="1"/>
</dbReference>
<accession>A0A2M6WLX6</accession>
<dbReference type="InterPro" id="IPR051450">
    <property type="entry name" value="Gfo/Idh/MocA_Oxidoreductases"/>
</dbReference>
<reference evidence="4" key="1">
    <citation type="submission" date="2017-09" db="EMBL/GenBank/DDBJ databases">
        <title>Depth-based differentiation of microbial function through sediment-hosted aquifers and enrichment of novel symbionts in the deep terrestrial subsurface.</title>
        <authorList>
            <person name="Probst A.J."/>
            <person name="Ladd B."/>
            <person name="Jarett J.K."/>
            <person name="Geller-Mcgrath D.E."/>
            <person name="Sieber C.M.K."/>
            <person name="Emerson J.B."/>
            <person name="Anantharaman K."/>
            <person name="Thomas B.C."/>
            <person name="Malmstrom R."/>
            <person name="Stieglmeier M."/>
            <person name="Klingl A."/>
            <person name="Woyke T."/>
            <person name="Ryan C.M."/>
            <person name="Banfield J.F."/>
        </authorList>
    </citation>
    <scope>NUCLEOTIDE SEQUENCE [LARGE SCALE GENOMIC DNA]</scope>
</reference>
<comment type="caution">
    <text evidence="3">The sequence shown here is derived from an EMBL/GenBank/DDBJ whole genome shotgun (WGS) entry which is preliminary data.</text>
</comment>
<dbReference type="Pfam" id="PF22725">
    <property type="entry name" value="GFO_IDH_MocA_C3"/>
    <property type="match status" value="1"/>
</dbReference>
<protein>
    <recommendedName>
        <fullName evidence="5">Gfo/Idh/MocA-like oxidoreductase N-terminal domain-containing protein</fullName>
    </recommendedName>
</protein>
<dbReference type="Gene3D" id="3.30.360.10">
    <property type="entry name" value="Dihydrodipicolinate Reductase, domain 2"/>
    <property type="match status" value="1"/>
</dbReference>
<dbReference type="GO" id="GO:0000166">
    <property type="term" value="F:nucleotide binding"/>
    <property type="evidence" value="ECO:0007669"/>
    <property type="project" value="InterPro"/>
</dbReference>
<evidence type="ECO:0008006" key="5">
    <source>
        <dbReference type="Google" id="ProtNLM"/>
    </source>
</evidence>
<dbReference type="PANTHER" id="PTHR43377">
    <property type="entry name" value="BILIVERDIN REDUCTASE A"/>
    <property type="match status" value="1"/>
</dbReference>
<dbReference type="InterPro" id="IPR055170">
    <property type="entry name" value="GFO_IDH_MocA-like_dom"/>
</dbReference>
<evidence type="ECO:0000313" key="4">
    <source>
        <dbReference type="Proteomes" id="UP000229335"/>
    </source>
</evidence>
<dbReference type="Gene3D" id="3.40.50.720">
    <property type="entry name" value="NAD(P)-binding Rossmann-like Domain"/>
    <property type="match status" value="1"/>
</dbReference>
<evidence type="ECO:0000259" key="1">
    <source>
        <dbReference type="Pfam" id="PF01408"/>
    </source>
</evidence>
<dbReference type="EMBL" id="PFAS01000044">
    <property type="protein sequence ID" value="PIT93766.1"/>
    <property type="molecule type" value="Genomic_DNA"/>
</dbReference>
<evidence type="ECO:0000259" key="2">
    <source>
        <dbReference type="Pfam" id="PF22725"/>
    </source>
</evidence>
<feature type="domain" description="GFO/IDH/MocA-like oxidoreductase" evidence="2">
    <location>
        <begin position="128"/>
        <end position="251"/>
    </location>
</feature>
<gene>
    <name evidence="3" type="ORF">COU00_02610</name>
</gene>
<dbReference type="InterPro" id="IPR000683">
    <property type="entry name" value="Gfo/Idh/MocA-like_OxRdtase_N"/>
</dbReference>
<sequence length="318" mass="36629">MDKNIKILIIGFGSIGRRHYQNLLKLGFKNIYVYDIDKNKLAGEKLKTTEKINAGTLKQFRAVLICNPNDAHVQTAIKCAQAGCHIFIEKPLAPSLKNIKALVKICHSKKLTNMVACNLRFHPCLKFIKNYLDKNSLGKIYSIRHDFGYFLPYWRPEQDYRKNYAAKKASGGGIILDDIHEFDLLFWFNGFSPVVETKFIFDKTSALAIETEDNCVAAFKFVNKTLGSVSCDYLQQAYSRNCKIVGAKGNLTWDFNENIVWLHAKKRKNNLFQIKNYQANQMYLDELSYFFWCVFKRQPAANDIKTAALVLKYCINKI</sequence>
<dbReference type="Proteomes" id="UP000229335">
    <property type="component" value="Unassembled WGS sequence"/>
</dbReference>
<dbReference type="PANTHER" id="PTHR43377:SF1">
    <property type="entry name" value="BILIVERDIN REDUCTASE A"/>
    <property type="match status" value="1"/>
</dbReference>